<dbReference type="HOGENOM" id="CLU_3368233_0_0_1"/>
<keyword evidence="1" id="KW-1133">Transmembrane helix</keyword>
<dbReference type="Proteomes" id="UP000008144">
    <property type="component" value="Chromosome 13"/>
</dbReference>
<evidence type="ECO:0000313" key="3">
    <source>
        <dbReference type="Proteomes" id="UP000008144"/>
    </source>
</evidence>
<proteinExistence type="predicted"/>
<reference evidence="2" key="3">
    <citation type="submission" date="2025-08" db="UniProtKB">
        <authorList>
            <consortium name="Ensembl"/>
        </authorList>
    </citation>
    <scope>IDENTIFICATION</scope>
</reference>
<dbReference type="AlphaFoldDB" id="H2XXJ6"/>
<dbReference type="EMBL" id="EAAA01001112">
    <property type="status" value="NOT_ANNOTATED_CDS"/>
    <property type="molecule type" value="Genomic_DNA"/>
</dbReference>
<sequence length="35" mass="4319">MMDTVSIYMPYFLIMFYQSMMIFWSPDNMVLQLCK</sequence>
<keyword evidence="1" id="KW-0812">Transmembrane</keyword>
<protein>
    <submittedName>
        <fullName evidence="2">Uncharacterized protein</fullName>
    </submittedName>
</protein>
<name>H2XXJ6_CIOIN</name>
<reference evidence="2" key="4">
    <citation type="submission" date="2025-09" db="UniProtKB">
        <authorList>
            <consortium name="Ensembl"/>
        </authorList>
    </citation>
    <scope>IDENTIFICATION</scope>
</reference>
<dbReference type="Ensembl" id="ENSCINT00000030450.1">
    <property type="protein sequence ID" value="ENSCINP00000034380.1"/>
    <property type="gene ID" value="ENSCING00000025161.1"/>
</dbReference>
<accession>H2XXJ6</accession>
<evidence type="ECO:0000256" key="1">
    <source>
        <dbReference type="SAM" id="Phobius"/>
    </source>
</evidence>
<keyword evidence="1" id="KW-0472">Membrane</keyword>
<keyword evidence="3" id="KW-1185">Reference proteome</keyword>
<evidence type="ECO:0000313" key="2">
    <source>
        <dbReference type="Ensembl" id="ENSCINP00000034380.1"/>
    </source>
</evidence>
<reference evidence="2" key="2">
    <citation type="journal article" date="2008" name="Genome Biol.">
        <title>Improved genome assembly and evidence-based global gene model set for the chordate Ciona intestinalis: new insight into intron and operon populations.</title>
        <authorList>
            <person name="Satou Y."/>
            <person name="Mineta K."/>
            <person name="Ogasawara M."/>
            <person name="Sasakura Y."/>
            <person name="Shoguchi E."/>
            <person name="Ueno K."/>
            <person name="Yamada L."/>
            <person name="Matsumoto J."/>
            <person name="Wasserscheid J."/>
            <person name="Dewar K."/>
            <person name="Wiley G.B."/>
            <person name="Macmil S.L."/>
            <person name="Roe B.A."/>
            <person name="Zeller R.W."/>
            <person name="Hastings K.E."/>
            <person name="Lemaire P."/>
            <person name="Lindquist E."/>
            <person name="Endo T."/>
            <person name="Hotta K."/>
            <person name="Inaba K."/>
        </authorList>
    </citation>
    <scope>NUCLEOTIDE SEQUENCE [LARGE SCALE GENOMIC DNA]</scope>
    <source>
        <strain evidence="2">wild type</strain>
    </source>
</reference>
<organism evidence="2 3">
    <name type="scientific">Ciona intestinalis</name>
    <name type="common">Transparent sea squirt</name>
    <name type="synonym">Ascidia intestinalis</name>
    <dbReference type="NCBI Taxonomy" id="7719"/>
    <lineage>
        <taxon>Eukaryota</taxon>
        <taxon>Metazoa</taxon>
        <taxon>Chordata</taxon>
        <taxon>Tunicata</taxon>
        <taxon>Ascidiacea</taxon>
        <taxon>Phlebobranchia</taxon>
        <taxon>Cionidae</taxon>
        <taxon>Ciona</taxon>
    </lineage>
</organism>
<feature type="transmembrane region" description="Helical" evidence="1">
    <location>
        <begin position="6"/>
        <end position="25"/>
    </location>
</feature>
<reference evidence="3" key="1">
    <citation type="journal article" date="2002" name="Science">
        <title>The draft genome of Ciona intestinalis: insights into chordate and vertebrate origins.</title>
        <authorList>
            <person name="Dehal P."/>
            <person name="Satou Y."/>
            <person name="Campbell R.K."/>
            <person name="Chapman J."/>
            <person name="Degnan B."/>
            <person name="De Tomaso A."/>
            <person name="Davidson B."/>
            <person name="Di Gregorio A."/>
            <person name="Gelpke M."/>
            <person name="Goodstein D.M."/>
            <person name="Harafuji N."/>
            <person name="Hastings K.E."/>
            <person name="Ho I."/>
            <person name="Hotta K."/>
            <person name="Huang W."/>
            <person name="Kawashima T."/>
            <person name="Lemaire P."/>
            <person name="Martinez D."/>
            <person name="Meinertzhagen I.A."/>
            <person name="Necula S."/>
            <person name="Nonaka M."/>
            <person name="Putnam N."/>
            <person name="Rash S."/>
            <person name="Saiga H."/>
            <person name="Satake M."/>
            <person name="Terry A."/>
            <person name="Yamada L."/>
            <person name="Wang H.G."/>
            <person name="Awazu S."/>
            <person name="Azumi K."/>
            <person name="Boore J."/>
            <person name="Branno M."/>
            <person name="Chin-Bow S."/>
            <person name="DeSantis R."/>
            <person name="Doyle S."/>
            <person name="Francino P."/>
            <person name="Keys D.N."/>
            <person name="Haga S."/>
            <person name="Hayashi H."/>
            <person name="Hino K."/>
            <person name="Imai K.S."/>
            <person name="Inaba K."/>
            <person name="Kano S."/>
            <person name="Kobayashi K."/>
            <person name="Kobayashi M."/>
            <person name="Lee B.I."/>
            <person name="Makabe K.W."/>
            <person name="Manohar C."/>
            <person name="Matassi G."/>
            <person name="Medina M."/>
            <person name="Mochizuki Y."/>
            <person name="Mount S."/>
            <person name="Morishita T."/>
            <person name="Miura S."/>
            <person name="Nakayama A."/>
            <person name="Nishizaka S."/>
            <person name="Nomoto H."/>
            <person name="Ohta F."/>
            <person name="Oishi K."/>
            <person name="Rigoutsos I."/>
            <person name="Sano M."/>
            <person name="Sasaki A."/>
            <person name="Sasakura Y."/>
            <person name="Shoguchi E."/>
            <person name="Shin-i T."/>
            <person name="Spagnuolo A."/>
            <person name="Stainier D."/>
            <person name="Suzuki M.M."/>
            <person name="Tassy O."/>
            <person name="Takatori N."/>
            <person name="Tokuoka M."/>
            <person name="Yagi K."/>
            <person name="Yoshizaki F."/>
            <person name="Wada S."/>
            <person name="Zhang C."/>
            <person name="Hyatt P.D."/>
            <person name="Larimer F."/>
            <person name="Detter C."/>
            <person name="Doggett N."/>
            <person name="Glavina T."/>
            <person name="Hawkins T."/>
            <person name="Richardson P."/>
            <person name="Lucas S."/>
            <person name="Kohara Y."/>
            <person name="Levine M."/>
            <person name="Satoh N."/>
            <person name="Rokhsar D.S."/>
        </authorList>
    </citation>
    <scope>NUCLEOTIDE SEQUENCE [LARGE SCALE GENOMIC DNA]</scope>
</reference>
<dbReference type="InParanoid" id="H2XXJ6"/>